<sequence length="353" mass="38769">MAVGRLSRRPLALAALLLAVLLLHLGVGEWLQSLRADWRPVEPMPPPLQVSFVQPLVPRAPPPARAPRLRRLGSGDAAAVSVDRADAMPPAPEAAASTPELDVLTAQAPVEAPADGEPGPEWPLSTRLSYQLTGYFRGPVSGHSSVEWLRQGSRYQVRLEVAVGPRVAPLISRQMMSDGRLTPRGIAPQRFDEDTRILIAPRQRRTLLFDADGVTLADGRREPALPGVQDASSQFVQLTWLFLTGRQQMRPGLVVELPLALPRRQYWWAYRVLGEEVLDTPLGPLSAWHLQPTRGPGGGDLVAEVWLAPSLQYLPVRLLIREDAQNFVDLRMDSAPLQEAPIVQPLPSQKDSP</sequence>
<dbReference type="RefSeq" id="WP_320422189.1">
    <property type="nucleotide sequence ID" value="NZ_JAXCLA010000002.1"/>
</dbReference>
<dbReference type="Proteomes" id="UP001285263">
    <property type="component" value="Unassembled WGS sequence"/>
</dbReference>
<proteinExistence type="predicted"/>
<dbReference type="Pfam" id="PF11306">
    <property type="entry name" value="DUF3108"/>
    <property type="match status" value="1"/>
</dbReference>
<comment type="caution">
    <text evidence="1">The sequence shown here is derived from an EMBL/GenBank/DDBJ whole genome shotgun (WGS) entry which is preliminary data.</text>
</comment>
<keyword evidence="2" id="KW-1185">Reference proteome</keyword>
<evidence type="ECO:0000313" key="1">
    <source>
        <dbReference type="EMBL" id="MDY0744293.1"/>
    </source>
</evidence>
<organism evidence="1 2">
    <name type="scientific">Roseateles agri</name>
    <dbReference type="NCBI Taxonomy" id="3098619"/>
    <lineage>
        <taxon>Bacteria</taxon>
        <taxon>Pseudomonadati</taxon>
        <taxon>Pseudomonadota</taxon>
        <taxon>Betaproteobacteria</taxon>
        <taxon>Burkholderiales</taxon>
        <taxon>Sphaerotilaceae</taxon>
        <taxon>Roseateles</taxon>
    </lineage>
</organism>
<dbReference type="EMBL" id="JAXCLA010000002">
    <property type="protein sequence ID" value="MDY0744293.1"/>
    <property type="molecule type" value="Genomic_DNA"/>
</dbReference>
<name>A0ABU5DDD7_9BURK</name>
<accession>A0ABU5DDD7</accession>
<evidence type="ECO:0000313" key="2">
    <source>
        <dbReference type="Proteomes" id="UP001285263"/>
    </source>
</evidence>
<dbReference type="InterPro" id="IPR021457">
    <property type="entry name" value="DUF3108"/>
</dbReference>
<protein>
    <submittedName>
        <fullName evidence="1">DUF3108 domain-containing protein</fullName>
    </submittedName>
</protein>
<reference evidence="1 2" key="1">
    <citation type="submission" date="2023-11" db="EMBL/GenBank/DDBJ databases">
        <title>Paucibacter sp. nov., isolated from fresh soil in Korea.</title>
        <authorList>
            <person name="Le N.T.T."/>
        </authorList>
    </citation>
    <scope>NUCLEOTIDE SEQUENCE [LARGE SCALE GENOMIC DNA]</scope>
    <source>
        <strain evidence="1 2">R3-3</strain>
    </source>
</reference>
<gene>
    <name evidence="1" type="ORF">SNE35_07235</name>
</gene>